<protein>
    <submittedName>
        <fullName evidence="1">Winged helix-turn-helix domain-containing protein</fullName>
    </submittedName>
</protein>
<dbReference type="InterPro" id="IPR036390">
    <property type="entry name" value="WH_DNA-bd_sf"/>
</dbReference>
<proteinExistence type="predicted"/>
<dbReference type="InterPro" id="IPR036388">
    <property type="entry name" value="WH-like_DNA-bd_sf"/>
</dbReference>
<evidence type="ECO:0000313" key="1">
    <source>
        <dbReference type="EMBL" id="WTQ75980.1"/>
    </source>
</evidence>
<sequence>MLRVHFTAEDLARVRVAPGPDFLWEITNSIQTLQRRDGAREFDAWRRWARPRLSGSRTLLAGLLPPRGYSPDFLTPTSGDRTSLQAALDVLLSTPHPRLRTDLSQLATSMRLPGWVRSLAAGDTDALRRLGAALHTYQLEALAPYWARIRAHVDADRAVRLCSLLDRGTEGLLGGLGPQFRWRHPVLEVSYPVDQQLHLRGRGLVLQPSFFCWPTPTTLADGALPPVLVYPIHHTAGWARPAPDAPPNEGSGPLGPLLGHTRAGVLRATLTGCSTVEAARLLQVTHPAVSQHVNVLRAAGLITTVRTAGRSLHVATAEGRALLAAEGRAVPASTERGATGLHR</sequence>
<name>A0AAU1LXT7_9ACTN</name>
<dbReference type="SUPFAM" id="SSF46785">
    <property type="entry name" value="Winged helix' DNA-binding domain"/>
    <property type="match status" value="1"/>
</dbReference>
<dbReference type="Pfam" id="PF12840">
    <property type="entry name" value="HTH_20"/>
    <property type="match status" value="1"/>
</dbReference>
<accession>A0AAU1LXT7</accession>
<dbReference type="Gene3D" id="1.10.10.10">
    <property type="entry name" value="Winged helix-like DNA-binding domain superfamily/Winged helix DNA-binding domain"/>
    <property type="match status" value="1"/>
</dbReference>
<organism evidence="1">
    <name type="scientific">Streptomyces sp. NBC_00148</name>
    <dbReference type="NCBI Taxonomy" id="2903626"/>
    <lineage>
        <taxon>Bacteria</taxon>
        <taxon>Bacillati</taxon>
        <taxon>Actinomycetota</taxon>
        <taxon>Actinomycetes</taxon>
        <taxon>Kitasatosporales</taxon>
        <taxon>Streptomycetaceae</taxon>
        <taxon>Streptomyces</taxon>
    </lineage>
</organism>
<dbReference type="EMBL" id="CP108169">
    <property type="protein sequence ID" value="WTQ75980.1"/>
    <property type="molecule type" value="Genomic_DNA"/>
</dbReference>
<reference evidence="1" key="1">
    <citation type="submission" date="2022-10" db="EMBL/GenBank/DDBJ databases">
        <title>The complete genomes of actinobacterial strains from the NBC collection.</title>
        <authorList>
            <person name="Joergensen T.S."/>
            <person name="Alvarez Arevalo M."/>
            <person name="Sterndorff E.B."/>
            <person name="Faurdal D."/>
            <person name="Vuksanovic O."/>
            <person name="Mourched A.-S."/>
            <person name="Charusanti P."/>
            <person name="Shaw S."/>
            <person name="Blin K."/>
            <person name="Weber T."/>
        </authorList>
    </citation>
    <scope>NUCLEOTIDE SEQUENCE</scope>
    <source>
        <strain evidence="1">NBC_00148</strain>
    </source>
</reference>
<dbReference type="InterPro" id="IPR011991">
    <property type="entry name" value="ArsR-like_HTH"/>
</dbReference>
<dbReference type="AlphaFoldDB" id="A0AAU1LXT7"/>
<dbReference type="CDD" id="cd00090">
    <property type="entry name" value="HTH_ARSR"/>
    <property type="match status" value="1"/>
</dbReference>
<gene>
    <name evidence="1" type="ORF">OG222_24045</name>
</gene>